<accession>A0A6A5TTP0</accession>
<dbReference type="Proteomes" id="UP000800035">
    <property type="component" value="Unassembled WGS sequence"/>
</dbReference>
<evidence type="ECO:0000256" key="1">
    <source>
        <dbReference type="SAM" id="MobiDB-lite"/>
    </source>
</evidence>
<evidence type="ECO:0008006" key="4">
    <source>
        <dbReference type="Google" id="ProtNLM"/>
    </source>
</evidence>
<evidence type="ECO:0000313" key="2">
    <source>
        <dbReference type="EMBL" id="KAF1955664.1"/>
    </source>
</evidence>
<dbReference type="AlphaFoldDB" id="A0A6A5TTP0"/>
<keyword evidence="3" id="KW-1185">Reference proteome</keyword>
<proteinExistence type="predicted"/>
<dbReference type="OrthoDB" id="3796403at2759"/>
<gene>
    <name evidence="2" type="ORF">CC80DRAFT_76908</name>
</gene>
<protein>
    <recommendedName>
        <fullName evidence="4">F-box domain-containing protein</fullName>
    </recommendedName>
</protein>
<organism evidence="2 3">
    <name type="scientific">Byssothecium circinans</name>
    <dbReference type="NCBI Taxonomy" id="147558"/>
    <lineage>
        <taxon>Eukaryota</taxon>
        <taxon>Fungi</taxon>
        <taxon>Dikarya</taxon>
        <taxon>Ascomycota</taxon>
        <taxon>Pezizomycotina</taxon>
        <taxon>Dothideomycetes</taxon>
        <taxon>Pleosporomycetidae</taxon>
        <taxon>Pleosporales</taxon>
        <taxon>Massarineae</taxon>
        <taxon>Massarinaceae</taxon>
        <taxon>Byssothecium</taxon>
    </lineage>
</organism>
<evidence type="ECO:0000313" key="3">
    <source>
        <dbReference type="Proteomes" id="UP000800035"/>
    </source>
</evidence>
<sequence length="321" mass="36481">MASTTPHPPDTSHSDQSQVPDTIPLSIAIDSSAPSLCDIPPELRLEIWARLLSLSNTSTYRSYSYTGPIQQTRYDNSHVNQSMFDAAHPKVQNKHSALFISKQFSSEYRQCYYERTTFFLRIDHENAMNAVSDWTERSVKVPRFWGDSDLLVSNLRHCTLYIELCDIVSFESSSSRPSVPGSFHNASSPKNSERIPLPASHTQDPSKSPILAAILSLLSAMQQLRTINFVWVTTRPQSRWSWDRKDACAPGRKWEELGQPVVEILKGKRNITKMRIKVGNQWQEIVWSGEREKGIWEGELEGYPDEESRLSDGSDLDESGF</sequence>
<reference evidence="2" key="1">
    <citation type="journal article" date="2020" name="Stud. Mycol.">
        <title>101 Dothideomycetes genomes: a test case for predicting lifestyles and emergence of pathogens.</title>
        <authorList>
            <person name="Haridas S."/>
            <person name="Albert R."/>
            <person name="Binder M."/>
            <person name="Bloem J."/>
            <person name="Labutti K."/>
            <person name="Salamov A."/>
            <person name="Andreopoulos B."/>
            <person name="Baker S."/>
            <person name="Barry K."/>
            <person name="Bills G."/>
            <person name="Bluhm B."/>
            <person name="Cannon C."/>
            <person name="Castanera R."/>
            <person name="Culley D."/>
            <person name="Daum C."/>
            <person name="Ezra D."/>
            <person name="Gonzalez J."/>
            <person name="Henrissat B."/>
            <person name="Kuo A."/>
            <person name="Liang C."/>
            <person name="Lipzen A."/>
            <person name="Lutzoni F."/>
            <person name="Magnuson J."/>
            <person name="Mondo S."/>
            <person name="Nolan M."/>
            <person name="Ohm R."/>
            <person name="Pangilinan J."/>
            <person name="Park H.-J."/>
            <person name="Ramirez L."/>
            <person name="Alfaro M."/>
            <person name="Sun H."/>
            <person name="Tritt A."/>
            <person name="Yoshinaga Y."/>
            <person name="Zwiers L.-H."/>
            <person name="Turgeon B."/>
            <person name="Goodwin S."/>
            <person name="Spatafora J."/>
            <person name="Crous P."/>
            <person name="Grigoriev I."/>
        </authorList>
    </citation>
    <scope>NUCLEOTIDE SEQUENCE</scope>
    <source>
        <strain evidence="2">CBS 675.92</strain>
    </source>
</reference>
<name>A0A6A5TTP0_9PLEO</name>
<feature type="region of interest" description="Disordered" evidence="1">
    <location>
        <begin position="179"/>
        <end position="205"/>
    </location>
</feature>
<dbReference type="EMBL" id="ML976993">
    <property type="protein sequence ID" value="KAF1955664.1"/>
    <property type="molecule type" value="Genomic_DNA"/>
</dbReference>
<feature type="region of interest" description="Disordered" evidence="1">
    <location>
        <begin position="297"/>
        <end position="321"/>
    </location>
</feature>